<dbReference type="SUPFAM" id="SSF47384">
    <property type="entry name" value="Homodimeric domain of signal transducing histidine kinase"/>
    <property type="match status" value="1"/>
</dbReference>
<feature type="modified residue" description="4-aspartylphosphate" evidence="12">
    <location>
        <position position="1262"/>
    </location>
</feature>
<dbReference type="PROSITE" id="PS50112">
    <property type="entry name" value="PAS"/>
    <property type="match status" value="1"/>
</dbReference>
<dbReference type="SMART" id="SM00388">
    <property type="entry name" value="HisKA"/>
    <property type="match status" value="1"/>
</dbReference>
<dbReference type="SMART" id="SM00448">
    <property type="entry name" value="REC"/>
    <property type="match status" value="2"/>
</dbReference>
<feature type="domain" description="Response regulatory" evidence="15">
    <location>
        <begin position="1211"/>
        <end position="1328"/>
    </location>
</feature>
<evidence type="ECO:0000256" key="3">
    <source>
        <dbReference type="ARBA" id="ARBA00012438"/>
    </source>
</evidence>
<comment type="catalytic activity">
    <reaction evidence="1">
        <text>ATP + protein L-histidine = ADP + protein N-phospho-L-histidine.</text>
        <dbReference type="EC" id="2.7.13.3"/>
    </reaction>
</comment>
<feature type="transmembrane region" description="Helical" evidence="13">
    <location>
        <begin position="258"/>
        <end position="280"/>
    </location>
</feature>
<feature type="domain" description="PAS" evidence="16">
    <location>
        <begin position="669"/>
        <end position="716"/>
    </location>
</feature>
<dbReference type="Gene3D" id="1.20.120.160">
    <property type="entry name" value="HPT domain"/>
    <property type="match status" value="1"/>
</dbReference>
<keyword evidence="8" id="KW-0067">ATP-binding</keyword>
<evidence type="ECO:0000256" key="10">
    <source>
        <dbReference type="ARBA" id="ARBA00023012"/>
    </source>
</evidence>
<comment type="subcellular location">
    <subcellularLocation>
        <location evidence="2">Cell membrane</location>
        <topology evidence="2">Multi-pass membrane protein</topology>
    </subcellularLocation>
</comment>
<proteinExistence type="predicted"/>
<keyword evidence="6 13" id="KW-0812">Transmembrane</keyword>
<dbReference type="SMART" id="SM00387">
    <property type="entry name" value="HATPase_c"/>
    <property type="match status" value="1"/>
</dbReference>
<dbReference type="InterPro" id="IPR036890">
    <property type="entry name" value="HATPase_C_sf"/>
</dbReference>
<dbReference type="InterPro" id="IPR007895">
    <property type="entry name" value="MASE1"/>
</dbReference>
<evidence type="ECO:0000313" key="19">
    <source>
        <dbReference type="EMBL" id="MDC8759150.1"/>
    </source>
</evidence>
<dbReference type="SUPFAM" id="SSF55785">
    <property type="entry name" value="PYP-like sensor domain (PAS domain)"/>
    <property type="match status" value="1"/>
</dbReference>
<dbReference type="SMART" id="SM01079">
    <property type="entry name" value="CHASE"/>
    <property type="match status" value="1"/>
</dbReference>
<feature type="domain" description="Response regulatory" evidence="15">
    <location>
        <begin position="1062"/>
        <end position="1184"/>
    </location>
</feature>
<dbReference type="InterPro" id="IPR035965">
    <property type="entry name" value="PAS-like_dom_sf"/>
</dbReference>
<evidence type="ECO:0000256" key="7">
    <source>
        <dbReference type="ARBA" id="ARBA00022741"/>
    </source>
</evidence>
<dbReference type="SMART" id="SM00086">
    <property type="entry name" value="PAC"/>
    <property type="match status" value="1"/>
</dbReference>
<keyword evidence="20" id="KW-1185">Reference proteome</keyword>
<dbReference type="Pfam" id="PF02518">
    <property type="entry name" value="HATPase_c"/>
    <property type="match status" value="1"/>
</dbReference>
<gene>
    <name evidence="19" type="ORF">OIK44_16335</name>
</gene>
<accession>A0ABT5K391</accession>
<dbReference type="Gene3D" id="3.40.50.2300">
    <property type="match status" value="2"/>
</dbReference>
<dbReference type="NCBIfam" id="TIGR00229">
    <property type="entry name" value="sensory_box"/>
    <property type="match status" value="2"/>
</dbReference>
<feature type="transmembrane region" description="Helical" evidence="13">
    <location>
        <begin position="74"/>
        <end position="91"/>
    </location>
</feature>
<dbReference type="InterPro" id="IPR000014">
    <property type="entry name" value="PAS"/>
</dbReference>
<dbReference type="SUPFAM" id="SSF47226">
    <property type="entry name" value="Histidine-containing phosphotransfer domain, HPT domain"/>
    <property type="match status" value="1"/>
</dbReference>
<keyword evidence="5 12" id="KW-0597">Phosphoprotein</keyword>
<evidence type="ECO:0000259" key="18">
    <source>
        <dbReference type="PROSITE" id="PS50839"/>
    </source>
</evidence>
<dbReference type="InterPro" id="IPR000700">
    <property type="entry name" value="PAS-assoc_C"/>
</dbReference>
<dbReference type="PROSITE" id="PS50113">
    <property type="entry name" value="PAC"/>
    <property type="match status" value="1"/>
</dbReference>
<evidence type="ECO:0000256" key="2">
    <source>
        <dbReference type="ARBA" id="ARBA00004651"/>
    </source>
</evidence>
<dbReference type="InterPro" id="IPR006189">
    <property type="entry name" value="CHASE_dom"/>
</dbReference>
<feature type="transmembrane region" description="Helical" evidence="13">
    <location>
        <begin position="204"/>
        <end position="223"/>
    </location>
</feature>
<dbReference type="EC" id="2.7.13.3" evidence="3"/>
<feature type="transmembrane region" description="Helical" evidence="13">
    <location>
        <begin position="21"/>
        <end position="44"/>
    </location>
</feature>
<evidence type="ECO:0000256" key="13">
    <source>
        <dbReference type="SAM" id="Phobius"/>
    </source>
</evidence>
<dbReference type="Gene3D" id="3.30.565.10">
    <property type="entry name" value="Histidine kinase-like ATPase, C-terminal domain"/>
    <property type="match status" value="1"/>
</dbReference>
<dbReference type="PROSITE" id="PS50110">
    <property type="entry name" value="RESPONSE_REGULATORY"/>
    <property type="match status" value="2"/>
</dbReference>
<sequence>MRDGTQRGGQPVPVPARWRRLAGLALFALVYFGAARLGLLLAFADSNATPVWPPSGIAFAVLLLCGFRMWPGILVGAFAANLAAFAANGVAPGWTGVLVSLAIACGNTLEALLGAFLLRRFAGASRQLTQLQNIYKFALVAVLMCLLSAGIGALALVAGGVVAPAAQWAVMSVWWLGDIAGVVIVGPVLLSWRHYRHRGWSATLALEVGASLQVLLLLVALVFGQRFAADGELRWLAYLLIPGIGWAAYRYGLRGASLVCLLAATGAVWGTSRGLGPFATGTLNDALVAIQSFSVLCSFIGLVLCADMSERRRQDQLSRDGRRIVGQWLTLLVGVGLTVFVWNLIAVGTERRARERFDVLALNIEQRINERMASYEQGLRSTQALFNAAGAVTREQWRDFVVAMAVDRNFPGLQIVGYAQALAPDGVAAFERGVRAQGFPQFHLWPAGPREAYTSIFLLEPESPSNWRAFGYDMFSEPTRRAAMARARDWGAPALSGKVTLVQESGVAPQAGFLMYLPVYRRGAPQGRVAERRAALQGYVYSAFRMDDLMRGILGQAGSSVALEIFDGSSITEAGRMHTSVQRTARELRSYPNPFVAQKVIELADHAWTVRVTSLAAFEDGIDRQKSQIVLVAGTVISLLFFGVVRALSARREYAVALARDMTAAFKQSERKFESLVDAASEFSIIATDLSGIIRVFSTGAERMLGYRADEMVGQQTPALLHVGAELAARAAELSVQLGRPVQGIAAVVALPRLGQAESREWTYVRKDGTRLPVGLVVTPISDADGVISGFLGVAKDITGPKQLQASLLAAKEQAEAASRAKSEFVANMSHEIRTPLNAVLGMAHLLGGSVLSAEQRKYLDMIRVSGQSLLSILNDILDFSKIEAGRMELAPAPFQLSEVLDAVAAIMAVNAGEKDLELAIGVEPDVPLSLVGDALRLQQLLINLAGNAIKFTERGEVSLLVELLRRDGDTALLRFCVRDSGIGMDAEQQGRLFSAFSQADASTTRRFGGTGLGLAICRRLVDMMDGSIEVSSAPGQGSAFCLCLPLALGAPAAPPPAAPLRLLVVDDNATSRDYLCKTIRAWHWQADGADGGAQAAERMLACRAAGGRYDAVLVDWQMPGMDGLETMQALRLLQPDAAVPVLVMASAFGRGKLMREDAVADADAILLKPVTPSGLADALHETLALRAGGGRGAPFEPRAASARQRIDGARLLVVEDNPLNQVVARAMLEQAGASVDTLDDGRKAVERLRTDPRRYDLVLMDVQMPVMDGFAATRAIRAELALALPVLAMTAGVMLSEREQCLASGMNDFIAKPINVEQMLAAIARHLPAGRLLRPGAAEAQQARGRDGVFDPGQLLKYSNDNPALRATLCDLIRNMSVRAPLDTAAARAAWQDGRAAEAAHKLHGLRGSVGTLGAQRFAAAVLALETALRGASSGREAALFDAAQREIEATAAAARAWLAAQNALPPADGEDDADAALDGARIEQWKALLAGQDLDACEGYAALRPALRRQLAADELAALDGAMERLDFKTALVLLSVAAG</sequence>
<keyword evidence="10" id="KW-0902">Two-component regulatory system</keyword>
<evidence type="ECO:0000256" key="9">
    <source>
        <dbReference type="ARBA" id="ARBA00022989"/>
    </source>
</evidence>
<evidence type="ECO:0000256" key="5">
    <source>
        <dbReference type="ARBA" id="ARBA00022553"/>
    </source>
</evidence>
<dbReference type="Pfam" id="PF00072">
    <property type="entry name" value="Response_reg"/>
    <property type="match status" value="2"/>
</dbReference>
<dbReference type="CDD" id="cd17546">
    <property type="entry name" value="REC_hyHK_CKI1_RcsC-like"/>
    <property type="match status" value="2"/>
</dbReference>
<keyword evidence="4" id="KW-1003">Cell membrane</keyword>
<dbReference type="SUPFAM" id="SSF55874">
    <property type="entry name" value="ATPase domain of HSP90 chaperone/DNA topoisomerase II/histidine kinase"/>
    <property type="match status" value="1"/>
</dbReference>
<dbReference type="EMBL" id="JAQQXR010000006">
    <property type="protein sequence ID" value="MDC8759150.1"/>
    <property type="molecule type" value="Genomic_DNA"/>
</dbReference>
<feature type="domain" description="Histidine kinase" evidence="14">
    <location>
        <begin position="828"/>
        <end position="1049"/>
    </location>
</feature>
<keyword evidence="7" id="KW-0547">Nucleotide-binding</keyword>
<dbReference type="Pfam" id="PF00512">
    <property type="entry name" value="HisKA"/>
    <property type="match status" value="1"/>
</dbReference>
<reference evidence="19 20" key="1">
    <citation type="submission" date="2022-10" db="EMBL/GenBank/DDBJ databases">
        <title>Janthinobacterium sp. hw3 Genome sequencing.</title>
        <authorList>
            <person name="Park S."/>
        </authorList>
    </citation>
    <scope>NUCLEOTIDE SEQUENCE [LARGE SCALE GENOMIC DNA]</scope>
    <source>
        <strain evidence="20">hw3</strain>
    </source>
</reference>
<comment type="caution">
    <text evidence="19">The sequence shown here is derived from an EMBL/GenBank/DDBJ whole genome shotgun (WGS) entry which is preliminary data.</text>
</comment>
<dbReference type="CDD" id="cd00082">
    <property type="entry name" value="HisKA"/>
    <property type="match status" value="1"/>
</dbReference>
<evidence type="ECO:0000256" key="4">
    <source>
        <dbReference type="ARBA" id="ARBA00022475"/>
    </source>
</evidence>
<organism evidence="19 20">
    <name type="scientific">Janthinobacterium fluminis</name>
    <dbReference type="NCBI Taxonomy" id="2987524"/>
    <lineage>
        <taxon>Bacteria</taxon>
        <taxon>Pseudomonadati</taxon>
        <taxon>Pseudomonadota</taxon>
        <taxon>Betaproteobacteria</taxon>
        <taxon>Burkholderiales</taxon>
        <taxon>Oxalobacteraceae</taxon>
        <taxon>Janthinobacterium</taxon>
    </lineage>
</organism>
<protein>
    <recommendedName>
        <fullName evidence="3">histidine kinase</fullName>
        <ecNumber evidence="3">2.7.13.3</ecNumber>
    </recommendedName>
</protein>
<feature type="transmembrane region" description="Helical" evidence="13">
    <location>
        <begin position="97"/>
        <end position="118"/>
    </location>
</feature>
<keyword evidence="9 13" id="KW-1133">Transmembrane helix</keyword>
<dbReference type="InterPro" id="IPR001610">
    <property type="entry name" value="PAC"/>
</dbReference>
<feature type="transmembrane region" description="Helical" evidence="13">
    <location>
        <begin position="172"/>
        <end position="192"/>
    </location>
</feature>
<dbReference type="PROSITE" id="PS50109">
    <property type="entry name" value="HIS_KIN"/>
    <property type="match status" value="1"/>
</dbReference>
<evidence type="ECO:0000259" key="16">
    <source>
        <dbReference type="PROSITE" id="PS50112"/>
    </source>
</evidence>
<evidence type="ECO:0000259" key="17">
    <source>
        <dbReference type="PROSITE" id="PS50113"/>
    </source>
</evidence>
<dbReference type="PRINTS" id="PR00344">
    <property type="entry name" value="BCTRLSENSOR"/>
</dbReference>
<dbReference type="InterPro" id="IPR005467">
    <property type="entry name" value="His_kinase_dom"/>
</dbReference>
<dbReference type="InterPro" id="IPR003594">
    <property type="entry name" value="HATPase_dom"/>
</dbReference>
<dbReference type="Pfam" id="PF05231">
    <property type="entry name" value="MASE1"/>
    <property type="match status" value="1"/>
</dbReference>
<dbReference type="Proteomes" id="UP001221208">
    <property type="component" value="Unassembled WGS sequence"/>
</dbReference>
<dbReference type="SUPFAM" id="SSF52172">
    <property type="entry name" value="CheY-like"/>
    <property type="match status" value="2"/>
</dbReference>
<evidence type="ECO:0000313" key="20">
    <source>
        <dbReference type="Proteomes" id="UP001221208"/>
    </source>
</evidence>
<dbReference type="SMART" id="SM00091">
    <property type="entry name" value="PAS"/>
    <property type="match status" value="1"/>
</dbReference>
<dbReference type="InterPro" id="IPR011006">
    <property type="entry name" value="CheY-like_superfamily"/>
</dbReference>
<evidence type="ECO:0000256" key="11">
    <source>
        <dbReference type="ARBA" id="ARBA00023136"/>
    </source>
</evidence>
<dbReference type="InterPro" id="IPR003661">
    <property type="entry name" value="HisK_dim/P_dom"/>
</dbReference>
<dbReference type="Pfam" id="PF13426">
    <property type="entry name" value="PAS_9"/>
    <property type="match status" value="1"/>
</dbReference>
<dbReference type="InterPro" id="IPR036641">
    <property type="entry name" value="HPT_dom_sf"/>
</dbReference>
<feature type="transmembrane region" description="Helical" evidence="13">
    <location>
        <begin position="235"/>
        <end position="251"/>
    </location>
</feature>
<feature type="transmembrane region" description="Helical" evidence="13">
    <location>
        <begin position="50"/>
        <end position="67"/>
    </location>
</feature>
<name>A0ABT5K391_9BURK</name>
<feature type="transmembrane region" description="Helical" evidence="13">
    <location>
        <begin position="139"/>
        <end position="166"/>
    </location>
</feature>
<evidence type="ECO:0000256" key="12">
    <source>
        <dbReference type="PROSITE-ProRule" id="PRU00169"/>
    </source>
</evidence>
<dbReference type="RefSeq" id="WP_273672161.1">
    <property type="nucleotide sequence ID" value="NZ_JAQQXR010000006.1"/>
</dbReference>
<dbReference type="InterPro" id="IPR042240">
    <property type="entry name" value="CHASE_sf"/>
</dbReference>
<dbReference type="CDD" id="cd16922">
    <property type="entry name" value="HATPase_EvgS-ArcB-TorS-like"/>
    <property type="match status" value="1"/>
</dbReference>
<feature type="domain" description="CHASE" evidence="18">
    <location>
        <begin position="388"/>
        <end position="569"/>
    </location>
</feature>
<dbReference type="InterPro" id="IPR004358">
    <property type="entry name" value="Sig_transdc_His_kin-like_C"/>
</dbReference>
<feature type="transmembrane region" description="Helical" evidence="13">
    <location>
        <begin position="286"/>
        <end position="305"/>
    </location>
</feature>
<feature type="modified residue" description="4-aspartylphosphate" evidence="12">
    <location>
        <position position="1116"/>
    </location>
</feature>
<evidence type="ECO:0000256" key="8">
    <source>
        <dbReference type="ARBA" id="ARBA00022840"/>
    </source>
</evidence>
<evidence type="ECO:0000256" key="1">
    <source>
        <dbReference type="ARBA" id="ARBA00000085"/>
    </source>
</evidence>
<evidence type="ECO:0000256" key="6">
    <source>
        <dbReference type="ARBA" id="ARBA00022692"/>
    </source>
</evidence>
<dbReference type="Gene3D" id="1.10.287.130">
    <property type="match status" value="1"/>
</dbReference>
<dbReference type="Gene3D" id="3.30.450.350">
    <property type="entry name" value="CHASE domain"/>
    <property type="match status" value="1"/>
</dbReference>
<dbReference type="InterPro" id="IPR036097">
    <property type="entry name" value="HisK_dim/P_sf"/>
</dbReference>
<evidence type="ECO:0000259" key="14">
    <source>
        <dbReference type="PROSITE" id="PS50109"/>
    </source>
</evidence>
<keyword evidence="11 13" id="KW-0472">Membrane</keyword>
<feature type="domain" description="PAC" evidence="17">
    <location>
        <begin position="758"/>
        <end position="810"/>
    </location>
</feature>
<feature type="transmembrane region" description="Helical" evidence="13">
    <location>
        <begin position="325"/>
        <end position="345"/>
    </location>
</feature>
<dbReference type="PANTHER" id="PTHR45339:SF1">
    <property type="entry name" value="HYBRID SIGNAL TRANSDUCTION HISTIDINE KINASE J"/>
    <property type="match status" value="1"/>
</dbReference>
<dbReference type="PROSITE" id="PS50839">
    <property type="entry name" value="CHASE"/>
    <property type="match status" value="1"/>
</dbReference>
<dbReference type="PANTHER" id="PTHR45339">
    <property type="entry name" value="HYBRID SIGNAL TRANSDUCTION HISTIDINE KINASE J"/>
    <property type="match status" value="1"/>
</dbReference>
<dbReference type="InterPro" id="IPR001789">
    <property type="entry name" value="Sig_transdc_resp-reg_receiver"/>
</dbReference>
<dbReference type="Pfam" id="PF03924">
    <property type="entry name" value="CHASE"/>
    <property type="match status" value="1"/>
</dbReference>
<evidence type="ECO:0000259" key="15">
    <source>
        <dbReference type="PROSITE" id="PS50110"/>
    </source>
</evidence>
<dbReference type="CDD" id="cd00130">
    <property type="entry name" value="PAS"/>
    <property type="match status" value="1"/>
</dbReference>
<dbReference type="Gene3D" id="3.30.450.20">
    <property type="entry name" value="PAS domain"/>
    <property type="match status" value="1"/>
</dbReference>